<dbReference type="EMBL" id="CP022115">
    <property type="protein sequence ID" value="ASJ23154.1"/>
    <property type="molecule type" value="Genomic_DNA"/>
</dbReference>
<evidence type="ECO:0000256" key="2">
    <source>
        <dbReference type="ARBA" id="ARBA00022801"/>
    </source>
</evidence>
<evidence type="ECO:0000313" key="4">
    <source>
        <dbReference type="EMBL" id="ASJ23154.1"/>
    </source>
</evidence>
<accession>A0A248LFB6</accession>
<dbReference type="Pfam" id="PF00293">
    <property type="entry name" value="NUDIX"/>
    <property type="match status" value="1"/>
</dbReference>
<reference evidence="6" key="2">
    <citation type="submission" date="2017-06" db="EMBL/GenBank/DDBJ databases">
        <title>Whole genome sequence of Laribacter hongkongensis LHGZ1.</title>
        <authorList>
            <person name="Chen D."/>
            <person name="Wu H."/>
            <person name="Chen J."/>
        </authorList>
    </citation>
    <scope>NUCLEOTIDE SEQUENCE [LARGE SCALE GENOMIC DNA]</scope>
    <source>
        <strain evidence="6">LHGZ1</strain>
    </source>
</reference>
<dbReference type="AlphaFoldDB" id="A0A248LFB6"/>
<dbReference type="PROSITE" id="PS51462">
    <property type="entry name" value="NUDIX"/>
    <property type="match status" value="1"/>
</dbReference>
<evidence type="ECO:0000259" key="3">
    <source>
        <dbReference type="PROSITE" id="PS51462"/>
    </source>
</evidence>
<evidence type="ECO:0000313" key="5">
    <source>
        <dbReference type="EMBL" id="MCG9026316.1"/>
    </source>
</evidence>
<reference evidence="5 7" key="4">
    <citation type="submission" date="2021-10" db="EMBL/GenBank/DDBJ databases">
        <title>Whole-genome sequencing analysis of Laribacter hongkongensis: virulence gene profiles, carbohydrate-active enzyme prediction, and antimicrobial resistance characterization.</title>
        <authorList>
            <person name="Yuan P."/>
            <person name="Zhan Y."/>
            <person name="Chen D."/>
        </authorList>
    </citation>
    <scope>NUCLEOTIDE SEQUENCE [LARGE SCALE GENOMIC DNA]</scope>
    <source>
        <strain evidence="5 7">W67</strain>
    </source>
</reference>
<dbReference type="InterPro" id="IPR015797">
    <property type="entry name" value="NUDIX_hydrolase-like_dom_sf"/>
</dbReference>
<organism evidence="4 6">
    <name type="scientific">Laribacter hongkongensis</name>
    <dbReference type="NCBI Taxonomy" id="168471"/>
    <lineage>
        <taxon>Bacteria</taxon>
        <taxon>Pseudomonadati</taxon>
        <taxon>Pseudomonadota</taxon>
        <taxon>Betaproteobacteria</taxon>
        <taxon>Neisseriales</taxon>
        <taxon>Aquaspirillaceae</taxon>
        <taxon>Laribacter</taxon>
    </lineage>
</organism>
<dbReference type="Gene3D" id="3.90.79.10">
    <property type="entry name" value="Nucleoside Triphosphate Pyrophosphohydrolase"/>
    <property type="match status" value="1"/>
</dbReference>
<gene>
    <name evidence="5" type="ORF">LH440_10485</name>
    <name evidence="4" type="ORF">LHGZ1_0323</name>
</gene>
<dbReference type="GO" id="GO:0016787">
    <property type="term" value="F:hydrolase activity"/>
    <property type="evidence" value="ECO:0007669"/>
    <property type="project" value="UniProtKB-KW"/>
</dbReference>
<dbReference type="Proteomes" id="UP001200247">
    <property type="component" value="Unassembled WGS sequence"/>
</dbReference>
<dbReference type="SUPFAM" id="SSF55811">
    <property type="entry name" value="Nudix"/>
    <property type="match status" value="1"/>
</dbReference>
<dbReference type="GeneID" id="75110781"/>
<comment type="cofactor">
    <cofactor evidence="1">
        <name>Mg(2+)</name>
        <dbReference type="ChEBI" id="CHEBI:18420"/>
    </cofactor>
</comment>
<dbReference type="Proteomes" id="UP000197424">
    <property type="component" value="Chromosome"/>
</dbReference>
<keyword evidence="2 4" id="KW-0378">Hydrolase</keyword>
<dbReference type="RefSeq" id="WP_012695811.1">
    <property type="nucleotide sequence ID" value="NZ_CP022115.1"/>
</dbReference>
<proteinExistence type="predicted"/>
<dbReference type="PROSITE" id="PS00893">
    <property type="entry name" value="NUDIX_BOX"/>
    <property type="match status" value="1"/>
</dbReference>
<evidence type="ECO:0000256" key="1">
    <source>
        <dbReference type="ARBA" id="ARBA00001946"/>
    </source>
</evidence>
<dbReference type="InterPro" id="IPR000086">
    <property type="entry name" value="NUDIX_hydrolase_dom"/>
</dbReference>
<evidence type="ECO:0000313" key="7">
    <source>
        <dbReference type="Proteomes" id="UP001200247"/>
    </source>
</evidence>
<dbReference type="EMBL" id="JAJAXM010000018">
    <property type="protein sequence ID" value="MCG9026316.1"/>
    <property type="molecule type" value="Genomic_DNA"/>
</dbReference>
<feature type="domain" description="Nudix hydrolase" evidence="3">
    <location>
        <begin position="113"/>
        <end position="255"/>
    </location>
</feature>
<dbReference type="InterPro" id="IPR031804">
    <property type="entry name" value="DUF4743"/>
</dbReference>
<reference evidence="4" key="3">
    <citation type="submission" date="2017-06" db="EMBL/GenBank/DDBJ databases">
        <authorList>
            <person name="Kim H.J."/>
            <person name="Triplett B.A."/>
        </authorList>
    </citation>
    <scope>NUCLEOTIDE SEQUENCE</scope>
    <source>
        <strain evidence="4">HLGZ1</strain>
    </source>
</reference>
<dbReference type="OrthoDB" id="5621792at2"/>
<sequence length="285" mass="31177">MAGLIDFLHTLTDCRMSELTPLSIRGEPLGALTPVWRERVLALPYFHAVADGVALGEAFQGYNDISAVLMRVARQWRDSGVLTGWRDENFTAHDLDGRPCFELERAAFRAFGLQSRAVHINGLVRNADGSWCMWVARRSPLKSVEPDKLDNLTGGGVAAGETLKAALLREGQEEAGLAPVWLSPLSALAPVFACRHVRRGLHREWLYPHDLWLPAGLVPHNTDGEVSEFVLMTPEEVLAALLDGRFMADAALVAADCLARHEGLGADSPDVLRLLHPPHLAGFTV</sequence>
<dbReference type="CDD" id="cd03676">
    <property type="entry name" value="NUDIX_Tnr3_like"/>
    <property type="match status" value="1"/>
</dbReference>
<dbReference type="Pfam" id="PF15916">
    <property type="entry name" value="DUF4743"/>
    <property type="match status" value="1"/>
</dbReference>
<protein>
    <submittedName>
        <fullName evidence="5">DUF4743 domain-containing protein</fullName>
    </submittedName>
    <submittedName>
        <fullName evidence="4">NUDIX hydrolase</fullName>
    </submittedName>
</protein>
<evidence type="ECO:0000313" key="6">
    <source>
        <dbReference type="Proteomes" id="UP000197424"/>
    </source>
</evidence>
<reference evidence="4" key="1">
    <citation type="journal article" date="2017" name="J. Antimicrob. Chemother.">
        <title>Emergence and genomic analysis of MDR Laribacter hongkongensis strain HLGZ1 from Guangzhou, China.</title>
        <authorList>
            <person name="Wu H.K."/>
            <person name="Chen J.H."/>
            <person name="Yang L."/>
            <person name="Li A.R."/>
            <person name="Su D.H."/>
            <person name="Lin Y.P."/>
            <person name="Chen D.Q."/>
        </authorList>
    </citation>
    <scope>NUCLEOTIDE SEQUENCE</scope>
    <source>
        <strain evidence="4">HLGZ1</strain>
    </source>
</reference>
<name>A0A248LFB6_9NEIS</name>
<dbReference type="OMA" id="NLAKECW"/>
<dbReference type="InterPro" id="IPR020084">
    <property type="entry name" value="NUDIX_hydrolase_CS"/>
</dbReference>